<dbReference type="Gene3D" id="3.40.50.300">
    <property type="entry name" value="P-loop containing nucleotide triphosphate hydrolases"/>
    <property type="match status" value="1"/>
</dbReference>
<dbReference type="GO" id="GO:0006310">
    <property type="term" value="P:DNA recombination"/>
    <property type="evidence" value="ECO:0007669"/>
    <property type="project" value="UniProtKB-KW"/>
</dbReference>
<dbReference type="WBParaSite" id="Pan_g253.t1">
    <property type="protein sequence ID" value="Pan_g253.t1"/>
    <property type="gene ID" value="Pan_g253"/>
</dbReference>
<reference evidence="6" key="1">
    <citation type="journal article" date="2013" name="Genetics">
        <title>The draft genome and transcriptome of Panagrellus redivivus are shaped by the harsh demands of a free-living lifestyle.</title>
        <authorList>
            <person name="Srinivasan J."/>
            <person name="Dillman A.R."/>
            <person name="Macchietto M.G."/>
            <person name="Heikkinen L."/>
            <person name="Lakso M."/>
            <person name="Fracchia K.M."/>
            <person name="Antoshechkin I."/>
            <person name="Mortazavi A."/>
            <person name="Wong G."/>
            <person name="Sternberg P.W."/>
        </authorList>
    </citation>
    <scope>NUCLEOTIDE SEQUENCE [LARGE SCALE GENOMIC DNA]</scope>
    <source>
        <strain evidence="6">MT8872</strain>
    </source>
</reference>
<dbReference type="InterPro" id="IPR051055">
    <property type="entry name" value="PIF1_helicase"/>
</dbReference>
<evidence type="ECO:0000313" key="7">
    <source>
        <dbReference type="WBParaSite" id="Pan_g253.t1"/>
    </source>
</evidence>
<keyword evidence="1" id="KW-0234">DNA repair</keyword>
<dbReference type="GO" id="GO:0005524">
    <property type="term" value="F:ATP binding"/>
    <property type="evidence" value="ECO:0007669"/>
    <property type="project" value="UniProtKB-KW"/>
</dbReference>
<sequence length="1653" mass="188195">MAPDVVEGFVFNPNLNDEDNEDGDVESAVNNEPLDPATRAIVDQAVSDEVDDPEAFNDPMKPVMLAVLRHTTMIKECTERCPDVMSTDEARVAMSTMLDIIKTPPELLRRHHLMQRVPGLPCGILQFIRNQAPCASGCRTILKRLMTIRRYVDFLAKLRNCVRDADEATMRELCAFRGVPVAIENAIAADFEDDEDENILTEGHAMKHYGHLVDKCRAAFAELEVHPCDICDELKLERELQRIEADEVLPEARAHRTQPKYVVCLSCRRQMKDGKLPIGAISNAFDIEECPAELKGLNWLEKALIQKVRPVQNLVTLTDKAGRKTKVIASRGALVVLPVPTNGTMKHVAHTLPSAANLNILVKTDHGRRIVSLPRVLRALRWLKAHNDLYKDIEIDEQFRFSLNGVHFDKAAPTQADCDALIEFNDGAVNTILQHDDIQHQPVMNTNDADPDGTSFEQYTLKKSPWKPFNVHDPTLDIGAFPWLFPYGTKGANDATRPRKPRFREFIRHLLALKHRRFATDSQWLCFCQGLLQQMDLLGSMGISARMNKGNLTGADILKYIQNEDPEFQKCLASNTASLRCHQPYWNKIRKKVKAHTRIFKAPTMFLTLNPSLPDWTEVHEAYSKVHGVPVDKTNIADFVAKDPFIWTRHFQQRLRSLMDLMLKKKDGPLGQITHFFYRIEYQARGTEHVHMLIWLKDAPKADDTEEKIVEYINRHITARLPDPVKEPLLHGLVDRLQRHNKNCTNTCKRLVKYQGRVSQRCRFEFPRKASRRTVINKNREPLLGIRTATTKYYTLRRRKDRDEHINDYNPAILLAWRGNIDLQFISPDSIDIINYVTGYTTKNESGKKDSLLQECLNDEMDKTALFQTLLGFMKQRETGVMEIVDWLNGHHMFEFDVSHVTVNSNMPEDRFRIMKKRADLKDDASRGFKDNIADVYYPNRAAALEDVSIFTMTINFVMRAKLPKDSPIEEWPKEPSQAAKDDGPMSPVFPLDDVNDDDDFVSPPEDKGRDDDSEDDADEIGFADSRQNNPFDWDFHTMVPESPFYCFPDLPKGTCFTTGIAHMVFSKCRAHVPCIFWPHLEDDNEKAREDYFRRLCFMFIPWRDESKLKGDFDSYEERWERFYDALFKQSPEAHADIAKVIDNVKALLEADREVFRRRAKLRQAKVDEGFDYAAQDESLSFDRDVDVDEFAKHVNSFNAGQREVFDHVMSSLELQATNPATPPLHLFVSGTAGTGKTHLIKGLADAVTVKYVNSTSPQAAVIIGAPTGLAAIQIGGATLHRLFSLNVQHGGNSGWNKLDVKRLNYYRVMFANVKLIIIDEISMCSNVSLLSIHRRLAEIFGTDDADPPAFGTFNPKCTFGGRNIICFGDLLQLPPVLAPKVFKRLSTDLARKYFGTFIGINMWKLFEYRELTENMRQKDDLVFAELMGRLRTEQMTAEDHEMLQKRIIPSSAGGQASLKELTQYFLALQKDAPTSMALFPTRTEVQVFNMEVAKLLELTVIRIPAEDSEQMPNRKSKAAPRRPDRTKELQVVVPHKKSGVSRKRPRWEDNYDENDGRKSGGLEKDLAVAVGCRIMLTRNIPMSSSLVNGSTGVLLDIVFDAADGTNKQPKALSMVIQFDRLPKPVTIGPESSTFDVGFDKQITRRQFPVIMA</sequence>
<dbReference type="InterPro" id="IPR010285">
    <property type="entry name" value="DNA_helicase_pif1-like_DEAD"/>
</dbReference>
<dbReference type="InterPro" id="IPR027417">
    <property type="entry name" value="P-loop_NTPase"/>
</dbReference>
<evidence type="ECO:0000259" key="3">
    <source>
        <dbReference type="Pfam" id="PF05970"/>
    </source>
</evidence>
<dbReference type="Pfam" id="PF05970">
    <property type="entry name" value="PIF1"/>
    <property type="match status" value="1"/>
</dbReference>
<feature type="region of interest" description="Disordered" evidence="2">
    <location>
        <begin position="1508"/>
        <end position="1561"/>
    </location>
</feature>
<keyword evidence="1" id="KW-0547">Nucleotide-binding</keyword>
<feature type="domain" description="DNA helicase Pif1-like DEAD-box helicase" evidence="3">
    <location>
        <begin position="1199"/>
        <end position="1421"/>
    </location>
</feature>
<dbReference type="SUPFAM" id="SSF52540">
    <property type="entry name" value="P-loop containing nucleoside triphosphate hydrolases"/>
    <property type="match status" value="2"/>
</dbReference>
<comment type="catalytic activity">
    <reaction evidence="1">
        <text>ATP + H2O = ADP + phosphate + H(+)</text>
        <dbReference type="Rhea" id="RHEA:13065"/>
        <dbReference type="ChEBI" id="CHEBI:15377"/>
        <dbReference type="ChEBI" id="CHEBI:15378"/>
        <dbReference type="ChEBI" id="CHEBI:30616"/>
        <dbReference type="ChEBI" id="CHEBI:43474"/>
        <dbReference type="ChEBI" id="CHEBI:456216"/>
        <dbReference type="EC" id="5.6.2.3"/>
    </reaction>
</comment>
<dbReference type="PANTHER" id="PTHR47642">
    <property type="entry name" value="ATP-DEPENDENT DNA HELICASE"/>
    <property type="match status" value="1"/>
</dbReference>
<feature type="compositionally biased region" description="Acidic residues" evidence="2">
    <location>
        <begin position="1012"/>
        <end position="1022"/>
    </location>
</feature>
<evidence type="ECO:0000259" key="4">
    <source>
        <dbReference type="Pfam" id="PF14214"/>
    </source>
</evidence>
<accession>A0A7E4VS12</accession>
<dbReference type="Pfam" id="PF14214">
    <property type="entry name" value="Helitron_like_N"/>
    <property type="match status" value="1"/>
</dbReference>
<dbReference type="GO" id="GO:0016787">
    <property type="term" value="F:hydrolase activity"/>
    <property type="evidence" value="ECO:0007669"/>
    <property type="project" value="UniProtKB-KW"/>
</dbReference>
<dbReference type="GO" id="GO:0006281">
    <property type="term" value="P:DNA repair"/>
    <property type="evidence" value="ECO:0007669"/>
    <property type="project" value="UniProtKB-KW"/>
</dbReference>
<dbReference type="GO" id="GO:0000723">
    <property type="term" value="P:telomere maintenance"/>
    <property type="evidence" value="ECO:0007669"/>
    <property type="project" value="InterPro"/>
</dbReference>
<keyword evidence="1" id="KW-0347">Helicase</keyword>
<name>A0A7E4VS12_PANRE</name>
<comment type="similarity">
    <text evidence="1">Belongs to the helicase family.</text>
</comment>
<feature type="compositionally biased region" description="Basic residues" evidence="2">
    <location>
        <begin position="1535"/>
        <end position="1546"/>
    </location>
</feature>
<dbReference type="GO" id="GO:0043139">
    <property type="term" value="F:5'-3' DNA helicase activity"/>
    <property type="evidence" value="ECO:0007669"/>
    <property type="project" value="UniProtKB-EC"/>
</dbReference>
<keyword evidence="1" id="KW-0233">DNA recombination</keyword>
<dbReference type="EC" id="5.6.2.3" evidence="1"/>
<keyword evidence="6" id="KW-1185">Reference proteome</keyword>
<dbReference type="InterPro" id="IPR025476">
    <property type="entry name" value="Helitron_helicase-like"/>
</dbReference>
<keyword evidence="1" id="KW-0067">ATP-binding</keyword>
<feature type="region of interest" description="Disordered" evidence="2">
    <location>
        <begin position="967"/>
        <end position="1029"/>
    </location>
</feature>
<reference evidence="7" key="2">
    <citation type="submission" date="2020-10" db="UniProtKB">
        <authorList>
            <consortium name="WormBaseParasite"/>
        </authorList>
    </citation>
    <scope>IDENTIFICATION</scope>
</reference>
<dbReference type="Pfam" id="PF20209">
    <property type="entry name" value="DUF6570"/>
    <property type="match status" value="1"/>
</dbReference>
<keyword evidence="1" id="KW-0227">DNA damage</keyword>
<evidence type="ECO:0000259" key="5">
    <source>
        <dbReference type="Pfam" id="PF20209"/>
    </source>
</evidence>
<keyword evidence="1" id="KW-0378">Hydrolase</keyword>
<evidence type="ECO:0000313" key="6">
    <source>
        <dbReference type="Proteomes" id="UP000492821"/>
    </source>
</evidence>
<proteinExistence type="inferred from homology"/>
<dbReference type="PANTHER" id="PTHR47642:SF5">
    <property type="entry name" value="ATP-DEPENDENT DNA HELICASE"/>
    <property type="match status" value="1"/>
</dbReference>
<organism evidence="6 7">
    <name type="scientific">Panagrellus redivivus</name>
    <name type="common">Microworm</name>
    <dbReference type="NCBI Taxonomy" id="6233"/>
    <lineage>
        <taxon>Eukaryota</taxon>
        <taxon>Metazoa</taxon>
        <taxon>Ecdysozoa</taxon>
        <taxon>Nematoda</taxon>
        <taxon>Chromadorea</taxon>
        <taxon>Rhabditida</taxon>
        <taxon>Tylenchina</taxon>
        <taxon>Panagrolaimomorpha</taxon>
        <taxon>Panagrolaimoidea</taxon>
        <taxon>Panagrolaimidae</taxon>
        <taxon>Panagrellus</taxon>
    </lineage>
</organism>
<comment type="cofactor">
    <cofactor evidence="1">
        <name>Mg(2+)</name>
        <dbReference type="ChEBI" id="CHEBI:18420"/>
    </cofactor>
</comment>
<dbReference type="Proteomes" id="UP000492821">
    <property type="component" value="Unassembled WGS sequence"/>
</dbReference>
<feature type="compositionally biased region" description="Basic and acidic residues" evidence="2">
    <location>
        <begin position="1547"/>
        <end position="1561"/>
    </location>
</feature>
<evidence type="ECO:0000256" key="2">
    <source>
        <dbReference type="SAM" id="MobiDB-lite"/>
    </source>
</evidence>
<protein>
    <recommendedName>
        <fullName evidence="1">ATP-dependent DNA helicase</fullName>
        <ecNumber evidence="1">5.6.2.3</ecNumber>
    </recommendedName>
</protein>
<feature type="domain" description="DUF6570" evidence="5">
    <location>
        <begin position="274"/>
        <end position="398"/>
    </location>
</feature>
<evidence type="ECO:0000256" key="1">
    <source>
        <dbReference type="RuleBase" id="RU363044"/>
    </source>
</evidence>
<feature type="domain" description="Helitron helicase-like" evidence="4">
    <location>
        <begin position="507"/>
        <end position="694"/>
    </location>
</feature>
<dbReference type="InterPro" id="IPR046700">
    <property type="entry name" value="DUF6570"/>
</dbReference>
<feature type="compositionally biased region" description="Basic and acidic residues" evidence="2">
    <location>
        <begin position="967"/>
        <end position="984"/>
    </location>
</feature>